<comment type="subcellular location">
    <subcellularLocation>
        <location evidence="2">Membrane</location>
        <topology evidence="2">Multi-pass membrane protein</topology>
    </subcellularLocation>
</comment>
<evidence type="ECO:0000256" key="4">
    <source>
        <dbReference type="ARBA" id="ARBA00022692"/>
    </source>
</evidence>
<evidence type="ECO:0000256" key="7">
    <source>
        <dbReference type="ARBA" id="ARBA00022989"/>
    </source>
</evidence>
<reference evidence="12" key="1">
    <citation type="submission" date="2018-05" db="EMBL/GenBank/DDBJ databases">
        <authorList>
            <person name="Lanie J.A."/>
            <person name="Ng W.-L."/>
            <person name="Kazmierczak K.M."/>
            <person name="Andrzejewski T.M."/>
            <person name="Davidsen T.M."/>
            <person name="Wayne K.J."/>
            <person name="Tettelin H."/>
            <person name="Glass J.I."/>
            <person name="Rusch D."/>
            <person name="Podicherti R."/>
            <person name="Tsui H.-C.T."/>
            <person name="Winkler M.E."/>
        </authorList>
    </citation>
    <scope>NUCLEOTIDE SEQUENCE</scope>
</reference>
<keyword evidence="6" id="KW-0862">Zinc</keyword>
<evidence type="ECO:0000256" key="9">
    <source>
        <dbReference type="ARBA" id="ARBA00023136"/>
    </source>
</evidence>
<feature type="transmembrane region" description="Helical" evidence="10">
    <location>
        <begin position="117"/>
        <end position="138"/>
    </location>
</feature>
<dbReference type="GO" id="GO:0006508">
    <property type="term" value="P:proteolysis"/>
    <property type="evidence" value="ECO:0007669"/>
    <property type="project" value="UniProtKB-KW"/>
</dbReference>
<keyword evidence="3" id="KW-0645">Protease</keyword>
<dbReference type="GO" id="GO:0016020">
    <property type="term" value="C:membrane"/>
    <property type="evidence" value="ECO:0007669"/>
    <property type="project" value="UniProtKB-SubCell"/>
</dbReference>
<dbReference type="InterPro" id="IPR041489">
    <property type="entry name" value="PDZ_6"/>
</dbReference>
<dbReference type="InterPro" id="IPR036034">
    <property type="entry name" value="PDZ_sf"/>
</dbReference>
<feature type="transmembrane region" description="Helical" evidence="10">
    <location>
        <begin position="449"/>
        <end position="468"/>
    </location>
</feature>
<dbReference type="EMBL" id="UINC01001483">
    <property type="protein sequence ID" value="SUZ81827.1"/>
    <property type="molecule type" value="Genomic_DNA"/>
</dbReference>
<evidence type="ECO:0000256" key="1">
    <source>
        <dbReference type="ARBA" id="ARBA00001947"/>
    </source>
</evidence>
<dbReference type="PANTHER" id="PTHR42837:SF2">
    <property type="entry name" value="MEMBRANE METALLOPROTEASE ARASP2, CHLOROPLASTIC-RELATED"/>
    <property type="match status" value="1"/>
</dbReference>
<dbReference type="GO" id="GO:0004222">
    <property type="term" value="F:metalloendopeptidase activity"/>
    <property type="evidence" value="ECO:0007669"/>
    <property type="project" value="InterPro"/>
</dbReference>
<keyword evidence="9 10" id="KW-0472">Membrane</keyword>
<feature type="transmembrane region" description="Helical" evidence="10">
    <location>
        <begin position="402"/>
        <end position="420"/>
    </location>
</feature>
<evidence type="ECO:0000256" key="8">
    <source>
        <dbReference type="ARBA" id="ARBA00023049"/>
    </source>
</evidence>
<dbReference type="PROSITE" id="PS50106">
    <property type="entry name" value="PDZ"/>
    <property type="match status" value="2"/>
</dbReference>
<dbReference type="SUPFAM" id="SSF50156">
    <property type="entry name" value="PDZ domain-like"/>
    <property type="match status" value="2"/>
</dbReference>
<dbReference type="Pfam" id="PF02163">
    <property type="entry name" value="Peptidase_M50"/>
    <property type="match status" value="1"/>
</dbReference>
<evidence type="ECO:0000256" key="6">
    <source>
        <dbReference type="ARBA" id="ARBA00022833"/>
    </source>
</evidence>
<feature type="domain" description="PDZ" evidence="11">
    <location>
        <begin position="150"/>
        <end position="205"/>
    </location>
</feature>
<feature type="domain" description="PDZ" evidence="11">
    <location>
        <begin position="245"/>
        <end position="278"/>
    </location>
</feature>
<accession>A0A381QVN0</accession>
<evidence type="ECO:0000256" key="3">
    <source>
        <dbReference type="ARBA" id="ARBA00022670"/>
    </source>
</evidence>
<feature type="transmembrane region" description="Helical" evidence="10">
    <location>
        <begin position="6"/>
        <end position="29"/>
    </location>
</feature>
<proteinExistence type="predicted"/>
<dbReference type="NCBIfam" id="TIGR00054">
    <property type="entry name" value="RIP metalloprotease RseP"/>
    <property type="match status" value="1"/>
</dbReference>
<dbReference type="SMART" id="SM00228">
    <property type="entry name" value="PDZ"/>
    <property type="match status" value="2"/>
</dbReference>
<evidence type="ECO:0000256" key="10">
    <source>
        <dbReference type="SAM" id="Phobius"/>
    </source>
</evidence>
<organism evidence="12">
    <name type="scientific">marine metagenome</name>
    <dbReference type="NCBI Taxonomy" id="408172"/>
    <lineage>
        <taxon>unclassified sequences</taxon>
        <taxon>metagenomes</taxon>
        <taxon>ecological metagenomes</taxon>
    </lineage>
</organism>
<evidence type="ECO:0000256" key="2">
    <source>
        <dbReference type="ARBA" id="ARBA00004141"/>
    </source>
</evidence>
<dbReference type="InterPro" id="IPR008915">
    <property type="entry name" value="Peptidase_M50"/>
</dbReference>
<dbReference type="InterPro" id="IPR001478">
    <property type="entry name" value="PDZ"/>
</dbReference>
<dbReference type="CDD" id="cd06163">
    <property type="entry name" value="S2P-M50_PDZ_RseP-like"/>
    <property type="match status" value="1"/>
</dbReference>
<keyword evidence="4 10" id="KW-0812">Transmembrane</keyword>
<dbReference type="InterPro" id="IPR004387">
    <property type="entry name" value="Pept_M50_Zn"/>
</dbReference>
<sequence>MIEFIVSVLALIVTLGILVTVHEFGHFWVARRCGVKVLRFSIGMGKAVKSWIGRDGVEYVIAPIPIGGYVKMLGQEDTAVAETKEIPTSQQHRSFANAEYGDLVAQSFAYKPLWQRVAIVAAGPIANFLLAIFVYWLINISYGINGIAPFINGISENSAADLAGLQVGDEILAVDGEETIIWQQVSLQMLNRLGETGELVVTVNPYDSSTSRDVTIPIQAWLGSDIEPDPVTDLGIVRLEIPARIAEIVTGGRAERDGLRAGDEIISVNGESILGWSHWVTVIRSNPELALDVIVKRGESEAGLEIRPELVRLSNGTAIGRIGASVQEFALSEILDSEMQRHISFNAFTAIQPALQETWNNSVFVLDSIKKMVIGLISVRNINGPITIAQVAGETASYGLEVYLGFLALLSICLGVFNLLPIPVLDGGHLFYYTVEAIMGRPVPERVQAWGLQLGLSLIFGIMILAIYNDVNRLL</sequence>
<name>A0A381QVN0_9ZZZZ</name>
<comment type="cofactor">
    <cofactor evidence="1">
        <name>Zn(2+)</name>
        <dbReference type="ChEBI" id="CHEBI:29105"/>
    </cofactor>
</comment>
<evidence type="ECO:0000256" key="5">
    <source>
        <dbReference type="ARBA" id="ARBA00022801"/>
    </source>
</evidence>
<dbReference type="Gene3D" id="2.30.42.10">
    <property type="match status" value="2"/>
</dbReference>
<keyword evidence="7 10" id="KW-1133">Transmembrane helix</keyword>
<evidence type="ECO:0000259" key="11">
    <source>
        <dbReference type="PROSITE" id="PS50106"/>
    </source>
</evidence>
<keyword evidence="8" id="KW-0482">Metalloprotease</keyword>
<dbReference type="Pfam" id="PF17820">
    <property type="entry name" value="PDZ_6"/>
    <property type="match status" value="2"/>
</dbReference>
<gene>
    <name evidence="12" type="ORF">METZ01_LOCUS34681</name>
</gene>
<dbReference type="AlphaFoldDB" id="A0A381QVN0"/>
<protein>
    <recommendedName>
        <fullName evidence="11">PDZ domain-containing protein</fullName>
    </recommendedName>
</protein>
<keyword evidence="5" id="KW-0378">Hydrolase</keyword>
<evidence type="ECO:0000313" key="12">
    <source>
        <dbReference type="EMBL" id="SUZ81827.1"/>
    </source>
</evidence>
<dbReference type="PANTHER" id="PTHR42837">
    <property type="entry name" value="REGULATOR OF SIGMA-E PROTEASE RSEP"/>
    <property type="match status" value="1"/>
</dbReference>